<sequence length="105" mass="11884">MESKPDQLLHVIEEAAALMRSVGEDHWAGWLEKDARWIRASDFYGVQHFYSAFGGMGSITDLVIHPLNKHRVAESEISAVNDRLQYLLGRGYELAQEVRREEAGG</sequence>
<keyword evidence="3" id="KW-1185">Reference proteome</keyword>
<proteinExistence type="predicted"/>
<dbReference type="RefSeq" id="WP_166254612.1">
    <property type="nucleotide sequence ID" value="NZ_JAAMOW010000003.1"/>
</dbReference>
<dbReference type="EMBL" id="JAAMOW010000003">
    <property type="protein sequence ID" value="NGY04733.1"/>
    <property type="molecule type" value="Genomic_DNA"/>
</dbReference>
<evidence type="ECO:0000313" key="2">
    <source>
        <dbReference type="EMBL" id="NGY04733.1"/>
    </source>
</evidence>
<dbReference type="Pfam" id="PF22294">
    <property type="entry name" value="DUF6966"/>
    <property type="match status" value="1"/>
</dbReference>
<gene>
    <name evidence="2" type="ORF">G7Y85_08150</name>
</gene>
<dbReference type="Proteomes" id="UP000472676">
    <property type="component" value="Unassembled WGS sequence"/>
</dbReference>
<dbReference type="InterPro" id="IPR054239">
    <property type="entry name" value="DUF6966"/>
</dbReference>
<dbReference type="AlphaFoldDB" id="A0A6M2BRL2"/>
<evidence type="ECO:0000259" key="1">
    <source>
        <dbReference type="Pfam" id="PF22294"/>
    </source>
</evidence>
<feature type="domain" description="DUF6966" evidence="1">
    <location>
        <begin position="20"/>
        <end position="72"/>
    </location>
</feature>
<evidence type="ECO:0000313" key="3">
    <source>
        <dbReference type="Proteomes" id="UP000472676"/>
    </source>
</evidence>
<organism evidence="2 3">
    <name type="scientific">Solimonas terrae</name>
    <dbReference type="NCBI Taxonomy" id="1396819"/>
    <lineage>
        <taxon>Bacteria</taxon>
        <taxon>Pseudomonadati</taxon>
        <taxon>Pseudomonadota</taxon>
        <taxon>Gammaproteobacteria</taxon>
        <taxon>Nevskiales</taxon>
        <taxon>Nevskiaceae</taxon>
        <taxon>Solimonas</taxon>
    </lineage>
</organism>
<reference evidence="2 3" key="1">
    <citation type="journal article" date="2014" name="Int. J. Syst. Evol. Microbiol.">
        <title>Solimonas terrae sp. nov., isolated from soil.</title>
        <authorList>
            <person name="Kim S.J."/>
            <person name="Moon J.Y."/>
            <person name="Weon H.Y."/>
            <person name="Ahn J.H."/>
            <person name="Chen W.M."/>
            <person name="Kwon S.W."/>
        </authorList>
    </citation>
    <scope>NUCLEOTIDE SEQUENCE [LARGE SCALE GENOMIC DNA]</scope>
    <source>
        <strain evidence="2 3">KIS83-12</strain>
    </source>
</reference>
<name>A0A6M2BRL2_9GAMM</name>
<comment type="caution">
    <text evidence="2">The sequence shown here is derived from an EMBL/GenBank/DDBJ whole genome shotgun (WGS) entry which is preliminary data.</text>
</comment>
<protein>
    <recommendedName>
        <fullName evidence="1">DUF6966 domain-containing protein</fullName>
    </recommendedName>
</protein>
<accession>A0A6M2BRL2</accession>